<feature type="compositionally biased region" description="Polar residues" evidence="1">
    <location>
        <begin position="387"/>
        <end position="401"/>
    </location>
</feature>
<feature type="domain" description="PE-PPE" evidence="3">
    <location>
        <begin position="73"/>
        <end position="242"/>
    </location>
</feature>
<reference evidence="4 5" key="1">
    <citation type="journal article" date="2019" name="Emerg. Microbes Infect.">
        <title>Comprehensive subspecies identification of 175 nontuberculous mycobacteria species based on 7547 genomic profiles.</title>
        <authorList>
            <person name="Matsumoto Y."/>
            <person name="Kinjo T."/>
            <person name="Motooka D."/>
            <person name="Nabeya D."/>
            <person name="Jung N."/>
            <person name="Uechi K."/>
            <person name="Horii T."/>
            <person name="Iida T."/>
            <person name="Fujita J."/>
            <person name="Nakamura S."/>
        </authorList>
    </citation>
    <scope>NUCLEOTIDE SEQUENCE [LARGE SCALE GENOMIC DNA]</scope>
    <source>
        <strain evidence="4 5">JCM 12603</strain>
    </source>
</reference>
<dbReference type="EMBL" id="AP022570">
    <property type="protein sequence ID" value="BBX50850.1"/>
    <property type="molecule type" value="Genomic_DNA"/>
</dbReference>
<evidence type="ECO:0000313" key="4">
    <source>
        <dbReference type="EMBL" id="BBX50850.1"/>
    </source>
</evidence>
<evidence type="ECO:0000313" key="5">
    <source>
        <dbReference type="Proteomes" id="UP000466785"/>
    </source>
</evidence>
<name>A0A6N4V9R1_9MYCO</name>
<dbReference type="InterPro" id="IPR029058">
    <property type="entry name" value="AB_hydrolase_fold"/>
</dbReference>
<dbReference type="InterPro" id="IPR013228">
    <property type="entry name" value="PE-PPE_C"/>
</dbReference>
<keyword evidence="2" id="KW-0732">Signal</keyword>
<feature type="compositionally biased region" description="Acidic residues" evidence="1">
    <location>
        <begin position="366"/>
        <end position="377"/>
    </location>
</feature>
<feature type="region of interest" description="Disordered" evidence="1">
    <location>
        <begin position="248"/>
        <end position="312"/>
    </location>
</feature>
<feature type="chain" id="PRO_5026773017" description="PE-PPE domain-containing protein" evidence="2">
    <location>
        <begin position="21"/>
        <end position="448"/>
    </location>
</feature>
<dbReference type="Gene3D" id="3.40.50.1820">
    <property type="entry name" value="alpha/beta hydrolase"/>
    <property type="match status" value="1"/>
</dbReference>
<proteinExistence type="predicted"/>
<feature type="compositionally biased region" description="Basic and acidic residues" evidence="1">
    <location>
        <begin position="421"/>
        <end position="433"/>
    </location>
</feature>
<evidence type="ECO:0000256" key="1">
    <source>
        <dbReference type="SAM" id="MobiDB-lite"/>
    </source>
</evidence>
<dbReference type="Pfam" id="PF08237">
    <property type="entry name" value="PE-PPE"/>
    <property type="match status" value="1"/>
</dbReference>
<sequence length="448" mass="47049">MKFALGAAVLPLLPAPTAAAAAAAAEVPSVPSPATVLTVFPWEGSMEDELQGTLCQAPNNCVQIRQFLWDPNGITTIETTIDTTPGTKVVFSYSEGARSVAKWMEQHAGDSDAPSPDELSFVLIGNPTRAYGGSDKKAMPQTQYQVIDVSRQYDPASDFPDDPTNLIALLNSLAAFTVIHTDYEGVDMYDPANIVWKEGNTTYVFVPTENLPLLEPLRNLGLKGLADALNGPLKEIVERAYDRSYLPTAPEEAADTSALSLTSARAERSVDTTPGPSDVDHEDSAATGIAAPPSQSSDNSPAAPLPFSRPDETAADELGTVDVGTVDVGTVDLGNVDLGADDLDYTATTPDDATTLPAEGASPEAATDDDIEIDLDDSVATADDSTKSPTLPTRETDPGSTTDDERLDRTSVSPGVTGHKATKEATAEAKENDRDDDSADDTSSDGDA</sequence>
<gene>
    <name evidence="4" type="ORF">MPOR_18760</name>
</gene>
<protein>
    <recommendedName>
        <fullName evidence="3">PE-PPE domain-containing protein</fullName>
    </recommendedName>
</protein>
<feature type="signal peptide" evidence="2">
    <location>
        <begin position="1"/>
        <end position="20"/>
    </location>
</feature>
<evidence type="ECO:0000259" key="3">
    <source>
        <dbReference type="Pfam" id="PF08237"/>
    </source>
</evidence>
<dbReference type="KEGG" id="mpof:MPOR_18760"/>
<keyword evidence="5" id="KW-1185">Reference proteome</keyword>
<organism evidence="4 5">
    <name type="scientific">Mycolicibacterium poriferae</name>
    <dbReference type="NCBI Taxonomy" id="39694"/>
    <lineage>
        <taxon>Bacteria</taxon>
        <taxon>Bacillati</taxon>
        <taxon>Actinomycetota</taxon>
        <taxon>Actinomycetes</taxon>
        <taxon>Mycobacteriales</taxon>
        <taxon>Mycobacteriaceae</taxon>
        <taxon>Mycolicibacterium</taxon>
    </lineage>
</organism>
<accession>A0A6N4V9R1</accession>
<feature type="compositionally biased region" description="Low complexity" evidence="1">
    <location>
        <begin position="255"/>
        <end position="264"/>
    </location>
</feature>
<feature type="region of interest" description="Disordered" evidence="1">
    <location>
        <begin position="334"/>
        <end position="448"/>
    </location>
</feature>
<feature type="compositionally biased region" description="Low complexity" evidence="1">
    <location>
        <begin position="345"/>
        <end position="358"/>
    </location>
</feature>
<evidence type="ECO:0000256" key="2">
    <source>
        <dbReference type="SAM" id="SignalP"/>
    </source>
</evidence>
<dbReference type="Proteomes" id="UP000466785">
    <property type="component" value="Chromosome"/>
</dbReference>
<feature type="compositionally biased region" description="Acidic residues" evidence="1">
    <location>
        <begin position="434"/>
        <end position="448"/>
    </location>
</feature>
<dbReference type="AlphaFoldDB" id="A0A6N4V9R1"/>